<comment type="caution">
    <text evidence="3">The sequence shown here is derived from an EMBL/GenBank/DDBJ whole genome shotgun (WGS) entry which is preliminary data.</text>
</comment>
<feature type="region of interest" description="Disordered" evidence="1">
    <location>
        <begin position="1"/>
        <end position="92"/>
    </location>
</feature>
<dbReference type="GO" id="GO:0071897">
    <property type="term" value="P:DNA biosynthetic process"/>
    <property type="evidence" value="ECO:0007669"/>
    <property type="project" value="UniProtKB-ARBA"/>
</dbReference>
<gene>
    <name evidence="3" type="ORF">EEDITHA_LOCUS17329</name>
</gene>
<evidence type="ECO:0000259" key="2">
    <source>
        <dbReference type="PROSITE" id="PS50878"/>
    </source>
</evidence>
<feature type="compositionally biased region" description="Basic residues" evidence="1">
    <location>
        <begin position="1"/>
        <end position="10"/>
    </location>
</feature>
<dbReference type="CDD" id="cd01650">
    <property type="entry name" value="RT_nLTR_like"/>
    <property type="match status" value="1"/>
</dbReference>
<dbReference type="EMBL" id="CAKOGL010000025">
    <property type="protein sequence ID" value="CAH2102744.1"/>
    <property type="molecule type" value="Genomic_DNA"/>
</dbReference>
<feature type="compositionally biased region" description="Low complexity" evidence="1">
    <location>
        <begin position="62"/>
        <end position="92"/>
    </location>
</feature>
<accession>A0AAU9UYU3</accession>
<dbReference type="PANTHER" id="PTHR35450:SF2">
    <property type="entry name" value="REVERSE TRANSCRIPTASE DOMAIN-CONTAINING PROTEIN"/>
    <property type="match status" value="1"/>
</dbReference>
<dbReference type="InterPro" id="IPR043502">
    <property type="entry name" value="DNA/RNA_pol_sf"/>
</dbReference>
<dbReference type="PROSITE" id="PS50878">
    <property type="entry name" value="RT_POL"/>
    <property type="match status" value="1"/>
</dbReference>
<evidence type="ECO:0000313" key="3">
    <source>
        <dbReference type="EMBL" id="CAH2102744.1"/>
    </source>
</evidence>
<organism evidence="3 4">
    <name type="scientific">Euphydryas editha</name>
    <name type="common">Edith's checkerspot</name>
    <dbReference type="NCBI Taxonomy" id="104508"/>
    <lineage>
        <taxon>Eukaryota</taxon>
        <taxon>Metazoa</taxon>
        <taxon>Ecdysozoa</taxon>
        <taxon>Arthropoda</taxon>
        <taxon>Hexapoda</taxon>
        <taxon>Insecta</taxon>
        <taxon>Pterygota</taxon>
        <taxon>Neoptera</taxon>
        <taxon>Endopterygota</taxon>
        <taxon>Lepidoptera</taxon>
        <taxon>Glossata</taxon>
        <taxon>Ditrysia</taxon>
        <taxon>Papilionoidea</taxon>
        <taxon>Nymphalidae</taxon>
        <taxon>Nymphalinae</taxon>
        <taxon>Euphydryas</taxon>
    </lineage>
</organism>
<sequence length="1297" mass="150546">METRSMKRRIGPLPGGDRRGTPGAGAGCLSMRTVSGEELNRRAPTGSSENATADNDRLTDRTTPTEPYSPSTISYTPSTPSSPLSNSNLPTPTLDVAREANAFLPTSTKAGKPRVRMKWSKEVNLFIMRTYYYITKLETDLTTYRKQLHELFSQNYPKINVTEQRIADQRRAIVKNNLLKQETLNIIKEEIKLQLETENENQIHINSSVSTNDAIQCSSTQLKPNTEHTSPSNTFTYNTQSLCTLSNNTQTSHMSTQTEFATIMIDNDIDTVVDHNLGTNTKIDELCDKFRTALTQYSGMDPLVRPQLPKLRYSSHLFQLVNMFNRDILFRFISDDIKLTDLHTIVYCVALVISEELNYKVTEYIRSTRSKDCNKPPWQIRLEKDIEKLRADCGRLTQYINNNRSRKIIKHVKAIFETRNTHTKHENNNTKPEEFLDTLKQKLALKVHRLKRYKKAQQRKNDNIMFSTNEKTFYRNLHQLKIDTDTINKPNMPTQTQLETFWSDIWEQQVHHNDKADWIMEEENKWNAIKEMEFTEITETDINNITARLHNWKSPGIDKIHNFWYKKLSSLHKIMAKNFTDIIIGKQKIPDFIATGITYMLPKSQISTQPSQYRPITCLPTIYKILTSAITTKINKHVEQHNIIAEEQKGCRRGHMGCKEQLIIDSTIHKHATSKNKNLHCTYIDYKKAFDSIPHSWLIKILQIYKINPKIINFLRDIMSRWKTTLYLTANPTNITSREIAIRKGIYQGDSLSPLWFCLALNPLSHLLRGCRAGYCLKSDIQDTIVSHLIYMDDIKLYGKTEREMQKLIDTTAQFSKDINMEFGLDKCRTLHIKRGRIRPGNYAVNDTDIITAMEPTELYKYLGYKQLKGLDHTEIKNTLTIEFKKRINALCKTQLTGKHLIKSLNTYAIPILTYSFGIIKWTKTDIEQIKRTIRTTLTKHNNLHPKSAIERLTIKREYGGRGLIDLNHLCQKQVRNLKAFFHLKSQTSEIHKAIVQNDLNYTPLNLHEDISSQNTQTNDPQIQKLDSWKRKVLHGRHPHDLEQPHINSAASNKWLKIGNLFPETEGFIIAIQDQIVNTKNYRKFIIKDPSISNDKCRKCHLQPETIQHITGACTTLTQTDYTHRHNQVVNIIHQKLALKHKLIQNTNTPYYKYKPQTVLENDTHKLYFDRAILTDRTIHYNRPDITLQDKSNKITYLIDIAVPNTHNLQKTISEKINKYTELKDEVARIWNQNKVYIIPIVLSTTGVIPNHLLHSLKLLQLNETLYIALQKAAILNTCRIVRKFLQIDEHEIPHNI</sequence>
<evidence type="ECO:0000256" key="1">
    <source>
        <dbReference type="SAM" id="MobiDB-lite"/>
    </source>
</evidence>
<proteinExistence type="predicted"/>
<keyword evidence="4" id="KW-1185">Reference proteome</keyword>
<dbReference type="Proteomes" id="UP001153954">
    <property type="component" value="Unassembled WGS sequence"/>
</dbReference>
<dbReference type="Pfam" id="PF00078">
    <property type="entry name" value="RVT_1"/>
    <property type="match status" value="1"/>
</dbReference>
<protein>
    <recommendedName>
        <fullName evidence="2">Reverse transcriptase domain-containing protein</fullName>
    </recommendedName>
</protein>
<dbReference type="SUPFAM" id="SSF56672">
    <property type="entry name" value="DNA/RNA polymerases"/>
    <property type="match status" value="1"/>
</dbReference>
<reference evidence="3" key="1">
    <citation type="submission" date="2022-03" db="EMBL/GenBank/DDBJ databases">
        <authorList>
            <person name="Tunstrom K."/>
        </authorList>
    </citation>
    <scope>NUCLEOTIDE SEQUENCE</scope>
</reference>
<name>A0AAU9UYU3_EUPED</name>
<dbReference type="InterPro" id="IPR000477">
    <property type="entry name" value="RT_dom"/>
</dbReference>
<feature type="domain" description="Reverse transcriptase" evidence="2">
    <location>
        <begin position="582"/>
        <end position="867"/>
    </location>
</feature>
<evidence type="ECO:0000313" key="4">
    <source>
        <dbReference type="Proteomes" id="UP001153954"/>
    </source>
</evidence>
<dbReference type="PANTHER" id="PTHR35450">
    <property type="entry name" value="REVERSE TRANSCRIPTASE DOMAIN-CONTAINING PROTEIN"/>
    <property type="match status" value="1"/>
</dbReference>